<dbReference type="AlphaFoldDB" id="A0A2M8F440"/>
<evidence type="ECO:0000313" key="1">
    <source>
        <dbReference type="EMBL" id="PJC34073.1"/>
    </source>
</evidence>
<proteinExistence type="predicted"/>
<dbReference type="EMBL" id="PFSC01000012">
    <property type="protein sequence ID" value="PJC34073.1"/>
    <property type="molecule type" value="Genomic_DNA"/>
</dbReference>
<protein>
    <submittedName>
        <fullName evidence="1">Uncharacterized protein</fullName>
    </submittedName>
</protein>
<sequence length="437" mass="49291">MGEVGEGDGSNTEILSKEDILSLPGRIYDHCTGQIQDIYRRDPTQPVYLFHTYHEADGSQGHVENVSRVTQLYLDAVKHATEQKGLTYPNDQCDPLGIYNQARNSTNKLSDKDLMHVVETTFITSAMLHDMGNVANSIDWELIKQTSQANQFDGVVVTNEMRSYYTQNFDTDVALAEKLSAKIFSGFLAMFSQELGLDKESLSMAQTMGKALILNTAKDVECDGEFKQLALFDKTAAPFSENGYQEVWGLINEWGTNGIRGAERDLKEGWKEIRTKSIAAHLDAMNTIFPDTMFERFVLDTSKKYNSAQGKDAIGKMNTVLQQYYKDHHDECISLLGIPSEQSEQIEKIPAFVEERLALRGQVGALLWTKPKSKSEVNPIFLLQTPRVISEPKYSEWVARSSNLFKQRFWDPTLGIQDFEELYVEIFGKKPGENSGS</sequence>
<comment type="caution">
    <text evidence="1">The sequence shown here is derived from an EMBL/GenBank/DDBJ whole genome shotgun (WGS) entry which is preliminary data.</text>
</comment>
<dbReference type="Proteomes" id="UP000231383">
    <property type="component" value="Unassembled WGS sequence"/>
</dbReference>
<organism evidence="1 2">
    <name type="scientific">Candidatus Roizmanbacteria bacterium CG_4_9_14_0_2_um_filter_39_13</name>
    <dbReference type="NCBI Taxonomy" id="1974839"/>
    <lineage>
        <taxon>Bacteria</taxon>
        <taxon>Candidatus Roizmaniibacteriota</taxon>
    </lineage>
</organism>
<accession>A0A2M8F440</accession>
<gene>
    <name evidence="1" type="ORF">CO051_00465</name>
</gene>
<name>A0A2M8F440_9BACT</name>
<reference evidence="2" key="1">
    <citation type="submission" date="2017-09" db="EMBL/GenBank/DDBJ databases">
        <title>Depth-based differentiation of microbial function through sediment-hosted aquifers and enrichment of novel symbionts in the deep terrestrial subsurface.</title>
        <authorList>
            <person name="Probst A.J."/>
            <person name="Ladd B."/>
            <person name="Jarett J.K."/>
            <person name="Geller-Mcgrath D.E."/>
            <person name="Sieber C.M.K."/>
            <person name="Emerson J.B."/>
            <person name="Anantharaman K."/>
            <person name="Thomas B.C."/>
            <person name="Malmstrom R."/>
            <person name="Stieglmeier M."/>
            <person name="Klingl A."/>
            <person name="Woyke T."/>
            <person name="Ryan C.M."/>
            <person name="Banfield J.F."/>
        </authorList>
    </citation>
    <scope>NUCLEOTIDE SEQUENCE [LARGE SCALE GENOMIC DNA]</scope>
</reference>
<evidence type="ECO:0000313" key="2">
    <source>
        <dbReference type="Proteomes" id="UP000231383"/>
    </source>
</evidence>